<dbReference type="PATRIC" id="fig|1610491.3.peg.92"/>
<evidence type="ECO:0000313" key="13">
    <source>
        <dbReference type="Proteomes" id="UP000050580"/>
    </source>
</evidence>
<keyword evidence="13" id="KW-1185">Reference proteome</keyword>
<dbReference type="PANTHER" id="PTHR34597:SF3">
    <property type="entry name" value="OUTER MEMBRANE TRANSPORTER CDIB"/>
    <property type="match status" value="1"/>
</dbReference>
<comment type="subcellular location">
    <subcellularLocation>
        <location evidence="1">Cell outer membrane</location>
    </subcellularLocation>
</comment>
<sequence>MVSRLNKFWVLLGAALASALQAQTPQGVDPALEFQRQQQRLEQLQREQQSAPHVRLQADGLQGSPLLVEHETPCFRIDQVILEGEMAEQFQWLLASKDRTADGQADPVAGRCLGSQGINQVMQRMQNALIAKGYVTSRIVAPAQDLQQGQLRLVFVPGRIRQVRMANPAQARAALFNALPVREGDVLNLRAIEQGLENFKRVPTADASFEIEAVADRVGYSDIVITHQQPWPFRVQLAVDDGGTKATGKYQGSVTVSYDNPLTLNDLLYLSFNHDLGGGQSGRRGSRGSSAYYAVPFGYWLLSVNYSQSRYHQSVAGATQDYIYSGTSNQTELQLARVLWRNASHKLSASIKAFQRRSRNAIDDTEVLVQRRATGGWAAGLDHRAYLGDKILDLQLSYRRGTGAFGALPAPEQAFGEGTSRFEIVTAGASLHAPFQLGGQRLRYGGQLRVQWADTPLAPQERFAIGGRYTVRGFDGESSLMAQRGVLLRNDIGWALGNSTQEAYLGVDHGRVSGKGAEWLLGRYLTGAVIGLRGGMGSLQYDLFVGKPLSKPDGFRTASTTAGFSVSYQF</sequence>
<dbReference type="STRING" id="1610491.AAV94_00440"/>
<evidence type="ECO:0000256" key="6">
    <source>
        <dbReference type="ARBA" id="ARBA00023136"/>
    </source>
</evidence>
<dbReference type="Pfam" id="PF17287">
    <property type="entry name" value="POTRA_3"/>
    <property type="match status" value="1"/>
</dbReference>
<dbReference type="Gene3D" id="3.10.20.310">
    <property type="entry name" value="membrane protein fhac"/>
    <property type="match status" value="1"/>
</dbReference>
<evidence type="ECO:0000259" key="10">
    <source>
        <dbReference type="Pfam" id="PF08479"/>
    </source>
</evidence>
<dbReference type="OrthoDB" id="290122at2"/>
<dbReference type="PANTHER" id="PTHR34597">
    <property type="entry name" value="SLR1661 PROTEIN"/>
    <property type="match status" value="1"/>
</dbReference>
<dbReference type="FunFam" id="2.40.160.50:FF:000009">
    <property type="entry name" value="Putative hemolysin activator protein"/>
    <property type="match status" value="1"/>
</dbReference>
<dbReference type="GO" id="GO:0046819">
    <property type="term" value="P:protein secretion by the type V secretion system"/>
    <property type="evidence" value="ECO:0007669"/>
    <property type="project" value="TreeGrafter"/>
</dbReference>
<dbReference type="Proteomes" id="UP000050580">
    <property type="component" value="Unassembled WGS sequence"/>
</dbReference>
<dbReference type="EMBL" id="LBNQ01000008">
    <property type="protein sequence ID" value="KKW69240.1"/>
    <property type="molecule type" value="Genomic_DNA"/>
</dbReference>
<keyword evidence="4" id="KW-0812">Transmembrane</keyword>
<feature type="chain" id="PRO_5006713122" evidence="8">
    <location>
        <begin position="23"/>
        <end position="570"/>
    </location>
</feature>
<evidence type="ECO:0000256" key="5">
    <source>
        <dbReference type="ARBA" id="ARBA00023065"/>
    </source>
</evidence>
<dbReference type="InterPro" id="IPR027282">
    <property type="entry name" value="TPS"/>
</dbReference>
<dbReference type="InterPro" id="IPR051544">
    <property type="entry name" value="TPS_OM_transporter"/>
</dbReference>
<proteinExistence type="inferred from homology"/>
<evidence type="ECO:0000256" key="4">
    <source>
        <dbReference type="ARBA" id="ARBA00022692"/>
    </source>
</evidence>
<reference evidence="12 13" key="1">
    <citation type="submission" date="2015-05" db="EMBL/GenBank/DDBJ databases">
        <title>Draft genome sequence of Lampropedia sp. CT6, isolated from the microbial mat of a hot water spring, located at Manikaran, India.</title>
        <authorList>
            <person name="Tripathi C."/>
            <person name="Rani P."/>
            <person name="Mahato N.K."/>
            <person name="Lal R."/>
        </authorList>
    </citation>
    <scope>NUCLEOTIDE SEQUENCE [LARGE SCALE GENOMIC DNA]</scope>
    <source>
        <strain evidence="12 13">CT6</strain>
    </source>
</reference>
<accession>A0A0U1Q3D3</accession>
<evidence type="ECO:0000256" key="8">
    <source>
        <dbReference type="SAM" id="SignalP"/>
    </source>
</evidence>
<keyword evidence="5" id="KW-0406">Ion transport</keyword>
<dbReference type="GO" id="GO:0008320">
    <property type="term" value="F:protein transmembrane transporter activity"/>
    <property type="evidence" value="ECO:0007669"/>
    <property type="project" value="TreeGrafter"/>
</dbReference>
<dbReference type="GO" id="GO:0006811">
    <property type="term" value="P:monoatomic ion transport"/>
    <property type="evidence" value="ECO:0007669"/>
    <property type="project" value="UniProtKB-KW"/>
</dbReference>
<evidence type="ECO:0000313" key="12">
    <source>
        <dbReference type="EMBL" id="KKW69240.1"/>
    </source>
</evidence>
<comment type="similarity">
    <text evidence="2">Belongs to the TPS (TC 1.B.20) family.</text>
</comment>
<evidence type="ECO:0000256" key="3">
    <source>
        <dbReference type="ARBA" id="ARBA00022452"/>
    </source>
</evidence>
<dbReference type="PIRSF" id="PIRSF029745">
    <property type="entry name" value="FhaC"/>
    <property type="match status" value="1"/>
</dbReference>
<comment type="caution">
    <text evidence="12">The sequence shown here is derived from an EMBL/GenBank/DDBJ whole genome shotgun (WGS) entry which is preliminary data.</text>
</comment>
<dbReference type="Pfam" id="PF03865">
    <property type="entry name" value="ShlB"/>
    <property type="match status" value="1"/>
</dbReference>
<name>A0A0U1Q3D3_9BURK</name>
<feature type="domain" description="Haemolysin activator HlyB C-terminal" evidence="9">
    <location>
        <begin position="219"/>
        <end position="534"/>
    </location>
</feature>
<evidence type="ECO:0000259" key="9">
    <source>
        <dbReference type="Pfam" id="PF03865"/>
    </source>
</evidence>
<dbReference type="InterPro" id="IPR035251">
    <property type="entry name" value="ShlB_POTRA"/>
</dbReference>
<keyword evidence="8" id="KW-0732">Signal</keyword>
<keyword evidence="5" id="KW-0813">Transport</keyword>
<feature type="signal peptide" evidence="8">
    <location>
        <begin position="1"/>
        <end position="22"/>
    </location>
</feature>
<protein>
    <submittedName>
        <fullName evidence="12">Membrane protein</fullName>
    </submittedName>
</protein>
<evidence type="ECO:0000259" key="11">
    <source>
        <dbReference type="Pfam" id="PF17287"/>
    </source>
</evidence>
<evidence type="ECO:0000256" key="2">
    <source>
        <dbReference type="ARBA" id="ARBA00009055"/>
    </source>
</evidence>
<dbReference type="GO" id="GO:0009279">
    <property type="term" value="C:cell outer membrane"/>
    <property type="evidence" value="ECO:0007669"/>
    <property type="project" value="UniProtKB-SubCell"/>
</dbReference>
<dbReference type="Pfam" id="PF08479">
    <property type="entry name" value="POTRA_2"/>
    <property type="match status" value="1"/>
</dbReference>
<dbReference type="GO" id="GO:0098046">
    <property type="term" value="C:type V protein secretion system complex"/>
    <property type="evidence" value="ECO:0007669"/>
    <property type="project" value="TreeGrafter"/>
</dbReference>
<organism evidence="12 13">
    <name type="scientific">Lampropedia cohaerens</name>
    <dbReference type="NCBI Taxonomy" id="1610491"/>
    <lineage>
        <taxon>Bacteria</taxon>
        <taxon>Pseudomonadati</taxon>
        <taxon>Pseudomonadota</taxon>
        <taxon>Betaproteobacteria</taxon>
        <taxon>Burkholderiales</taxon>
        <taxon>Comamonadaceae</taxon>
        <taxon>Lampropedia</taxon>
    </lineage>
</organism>
<evidence type="ECO:0000256" key="7">
    <source>
        <dbReference type="ARBA" id="ARBA00023237"/>
    </source>
</evidence>
<dbReference type="InterPro" id="IPR005565">
    <property type="entry name" value="Hemolysn_activator_HlyB_C"/>
</dbReference>
<dbReference type="Gene3D" id="2.40.160.50">
    <property type="entry name" value="membrane protein fhac: a member of the omp85/tpsb transporter family"/>
    <property type="match status" value="1"/>
</dbReference>
<keyword evidence="6" id="KW-0472">Membrane</keyword>
<keyword evidence="7" id="KW-0998">Cell outer membrane</keyword>
<dbReference type="InterPro" id="IPR013686">
    <property type="entry name" value="Polypept-transport_assoc_ShlB"/>
</dbReference>
<keyword evidence="3" id="KW-1134">Transmembrane beta strand</keyword>
<feature type="domain" description="ShlB POTRA" evidence="11">
    <location>
        <begin position="159"/>
        <end position="212"/>
    </location>
</feature>
<dbReference type="AlphaFoldDB" id="A0A0U1Q3D3"/>
<feature type="domain" description="Polypeptide-transport-associated ShlB-type" evidence="10">
    <location>
        <begin position="103"/>
        <end position="158"/>
    </location>
</feature>
<evidence type="ECO:0000256" key="1">
    <source>
        <dbReference type="ARBA" id="ARBA00004442"/>
    </source>
</evidence>
<gene>
    <name evidence="12" type="ORF">AAV94_00440</name>
</gene>